<dbReference type="EMBL" id="ML994657">
    <property type="protein sequence ID" value="KAF2180525.1"/>
    <property type="molecule type" value="Genomic_DNA"/>
</dbReference>
<dbReference type="InterPro" id="IPR021858">
    <property type="entry name" value="Fun_TF"/>
</dbReference>
<dbReference type="PROSITE" id="PS00463">
    <property type="entry name" value="ZN2_CY6_FUNGAL_1"/>
    <property type="match status" value="1"/>
</dbReference>
<dbReference type="InterPro" id="IPR053175">
    <property type="entry name" value="DHMBA_Reg_Transcription_Factor"/>
</dbReference>
<dbReference type="InterPro" id="IPR001138">
    <property type="entry name" value="Zn2Cys6_DnaBD"/>
</dbReference>
<evidence type="ECO:0000313" key="4">
    <source>
        <dbReference type="Proteomes" id="UP000800200"/>
    </source>
</evidence>
<dbReference type="SMART" id="SM00066">
    <property type="entry name" value="GAL4"/>
    <property type="match status" value="1"/>
</dbReference>
<keyword evidence="1" id="KW-0539">Nucleus</keyword>
<dbReference type="AlphaFoldDB" id="A0A6A6DN91"/>
<proteinExistence type="predicted"/>
<protein>
    <recommendedName>
        <fullName evidence="2">Zn(2)-C6 fungal-type domain-containing protein</fullName>
    </recommendedName>
</protein>
<dbReference type="PANTHER" id="PTHR38791">
    <property type="entry name" value="ZN(II)2CYS6 TRANSCRIPTION FACTOR (EUROFUNG)-RELATED-RELATED"/>
    <property type="match status" value="1"/>
</dbReference>
<dbReference type="OrthoDB" id="2991872at2759"/>
<dbReference type="CDD" id="cd00067">
    <property type="entry name" value="GAL4"/>
    <property type="match status" value="1"/>
</dbReference>
<dbReference type="GO" id="GO:0000981">
    <property type="term" value="F:DNA-binding transcription factor activity, RNA polymerase II-specific"/>
    <property type="evidence" value="ECO:0007669"/>
    <property type="project" value="InterPro"/>
</dbReference>
<keyword evidence="4" id="KW-1185">Reference proteome</keyword>
<evidence type="ECO:0000313" key="3">
    <source>
        <dbReference type="EMBL" id="KAF2180525.1"/>
    </source>
</evidence>
<dbReference type="InterPro" id="IPR036864">
    <property type="entry name" value="Zn2-C6_fun-type_DNA-bd_sf"/>
</dbReference>
<gene>
    <name evidence="3" type="ORF">K469DRAFT_639411</name>
</gene>
<dbReference type="SUPFAM" id="SSF57701">
    <property type="entry name" value="Zn2/Cys6 DNA-binding domain"/>
    <property type="match status" value="1"/>
</dbReference>
<dbReference type="Pfam" id="PF00172">
    <property type="entry name" value="Zn_clus"/>
    <property type="match status" value="1"/>
</dbReference>
<dbReference type="GO" id="GO:0008270">
    <property type="term" value="F:zinc ion binding"/>
    <property type="evidence" value="ECO:0007669"/>
    <property type="project" value="InterPro"/>
</dbReference>
<evidence type="ECO:0000259" key="2">
    <source>
        <dbReference type="PROSITE" id="PS50048"/>
    </source>
</evidence>
<organism evidence="3 4">
    <name type="scientific">Zopfia rhizophila CBS 207.26</name>
    <dbReference type="NCBI Taxonomy" id="1314779"/>
    <lineage>
        <taxon>Eukaryota</taxon>
        <taxon>Fungi</taxon>
        <taxon>Dikarya</taxon>
        <taxon>Ascomycota</taxon>
        <taxon>Pezizomycotina</taxon>
        <taxon>Dothideomycetes</taxon>
        <taxon>Dothideomycetes incertae sedis</taxon>
        <taxon>Zopfiaceae</taxon>
        <taxon>Zopfia</taxon>
    </lineage>
</organism>
<dbReference type="Pfam" id="PF11951">
    <property type="entry name" value="Fungal_trans_2"/>
    <property type="match status" value="1"/>
</dbReference>
<name>A0A6A6DN91_9PEZI</name>
<dbReference type="PROSITE" id="PS50048">
    <property type="entry name" value="ZN2_CY6_FUNGAL_2"/>
    <property type="match status" value="1"/>
</dbReference>
<sequence>MFQPQPQRRQWSTGCHACRTMKVKCDEAKPECDRCKRRGKPCPGYRKDSDKIFRSMNTSITIQVTNESQQNLPAAANTTYQHRSRQSSPIYPPLSTDWEQQAIVHFFDNYCYVPSSDEKRYLDFLPELAAKSPSTSCLRYALIATSMVYMANISSVSQLQIRSRRVYGKALQSLGAALQDPIEARTDQTLTAIVLLQKYEVFSGSTKDPWRPHENGLDAILDMRGVEHLNSPIGQSLFRLIQARRQVESLDGKTPQPPISSNSKIDIIRPTPIRAQYFRLLRSVALASGKLQAIISQLSTFSVSAIESNEALENALIVKDQLLSWPASLPFSWRYQTITPPSLSPGDLDRPVYNTKFIIFKDIHQGAMWIGYWCSVIALLRNLLNTFVFLEASDIPHGIPPTHMSKVSLRMSLLSIIDDLCASGPYMLGEIDEWCGLRNGSMGKGIGAFYFLRGLHVANMVEGVELDLVRRKWILDCLMKIGYSKGIRLALRSRKRWIENNQQSWSDILKRTFCEDGT</sequence>
<dbReference type="Proteomes" id="UP000800200">
    <property type="component" value="Unassembled WGS sequence"/>
</dbReference>
<evidence type="ECO:0000256" key="1">
    <source>
        <dbReference type="ARBA" id="ARBA00023242"/>
    </source>
</evidence>
<reference evidence="3" key="1">
    <citation type="journal article" date="2020" name="Stud. Mycol.">
        <title>101 Dothideomycetes genomes: a test case for predicting lifestyles and emergence of pathogens.</title>
        <authorList>
            <person name="Haridas S."/>
            <person name="Albert R."/>
            <person name="Binder M."/>
            <person name="Bloem J."/>
            <person name="Labutti K."/>
            <person name="Salamov A."/>
            <person name="Andreopoulos B."/>
            <person name="Baker S."/>
            <person name="Barry K."/>
            <person name="Bills G."/>
            <person name="Bluhm B."/>
            <person name="Cannon C."/>
            <person name="Castanera R."/>
            <person name="Culley D."/>
            <person name="Daum C."/>
            <person name="Ezra D."/>
            <person name="Gonzalez J."/>
            <person name="Henrissat B."/>
            <person name="Kuo A."/>
            <person name="Liang C."/>
            <person name="Lipzen A."/>
            <person name="Lutzoni F."/>
            <person name="Magnuson J."/>
            <person name="Mondo S."/>
            <person name="Nolan M."/>
            <person name="Ohm R."/>
            <person name="Pangilinan J."/>
            <person name="Park H.-J."/>
            <person name="Ramirez L."/>
            <person name="Alfaro M."/>
            <person name="Sun H."/>
            <person name="Tritt A."/>
            <person name="Yoshinaga Y."/>
            <person name="Zwiers L.-H."/>
            <person name="Turgeon B."/>
            <person name="Goodwin S."/>
            <person name="Spatafora J."/>
            <person name="Crous P."/>
            <person name="Grigoriev I."/>
        </authorList>
    </citation>
    <scope>NUCLEOTIDE SEQUENCE</scope>
    <source>
        <strain evidence="3">CBS 207.26</strain>
    </source>
</reference>
<feature type="domain" description="Zn(2)-C6 fungal-type" evidence="2">
    <location>
        <begin position="14"/>
        <end position="42"/>
    </location>
</feature>
<accession>A0A6A6DN91</accession>
<dbReference type="Gene3D" id="4.10.240.10">
    <property type="entry name" value="Zn(2)-C6 fungal-type DNA-binding domain"/>
    <property type="match status" value="1"/>
</dbReference>